<dbReference type="AlphaFoldDB" id="A0AAV6YI26"/>
<keyword evidence="3" id="KW-1185">Reference proteome</keyword>
<proteinExistence type="predicted"/>
<feature type="domain" description="Alpha-macroglobulin-like TED" evidence="1">
    <location>
        <begin position="9"/>
        <end position="210"/>
    </location>
</feature>
<dbReference type="InterPro" id="IPR008930">
    <property type="entry name" value="Terpenoid_cyclase/PrenylTrfase"/>
</dbReference>
<accession>A0AAV6YI26</accession>
<comment type="caution">
    <text evidence="2">The sequence shown here is derived from an EMBL/GenBank/DDBJ whole genome shotgun (WGS) entry which is preliminary data.</text>
</comment>
<dbReference type="PANTHER" id="PTHR11412">
    <property type="entry name" value="MACROGLOBULIN / COMPLEMENT"/>
    <property type="match status" value="1"/>
</dbReference>
<evidence type="ECO:0000313" key="3">
    <source>
        <dbReference type="Proteomes" id="UP000824782"/>
    </source>
</evidence>
<dbReference type="GO" id="GO:0005615">
    <property type="term" value="C:extracellular space"/>
    <property type="evidence" value="ECO:0007669"/>
    <property type="project" value="InterPro"/>
</dbReference>
<dbReference type="SMART" id="SM01419">
    <property type="entry name" value="Thiol-ester_cl"/>
    <property type="match status" value="1"/>
</dbReference>
<name>A0AAV6YI26_ENGPU</name>
<dbReference type="CDD" id="cd02896">
    <property type="entry name" value="complement_C3_C4_C5"/>
    <property type="match status" value="1"/>
</dbReference>
<dbReference type="Pfam" id="PF07678">
    <property type="entry name" value="TED_complement"/>
    <property type="match status" value="1"/>
</dbReference>
<dbReference type="Gene3D" id="1.50.10.20">
    <property type="match status" value="1"/>
</dbReference>
<evidence type="ECO:0000259" key="1">
    <source>
        <dbReference type="Pfam" id="PF07678"/>
    </source>
</evidence>
<evidence type="ECO:0000313" key="2">
    <source>
        <dbReference type="EMBL" id="KAG8536832.1"/>
    </source>
</evidence>
<dbReference type="InterPro" id="IPR011626">
    <property type="entry name" value="Alpha-macroglobulin_TED"/>
</dbReference>
<dbReference type="Proteomes" id="UP000824782">
    <property type="component" value="Unassembled WGS sequence"/>
</dbReference>
<organism evidence="2 3">
    <name type="scientific">Engystomops pustulosus</name>
    <name type="common">Tungara frog</name>
    <name type="synonym">Physalaemus pustulosus</name>
    <dbReference type="NCBI Taxonomy" id="76066"/>
    <lineage>
        <taxon>Eukaryota</taxon>
        <taxon>Metazoa</taxon>
        <taxon>Chordata</taxon>
        <taxon>Craniata</taxon>
        <taxon>Vertebrata</taxon>
        <taxon>Euteleostomi</taxon>
        <taxon>Amphibia</taxon>
        <taxon>Batrachia</taxon>
        <taxon>Anura</taxon>
        <taxon>Neobatrachia</taxon>
        <taxon>Hyloidea</taxon>
        <taxon>Leptodactylidae</taxon>
        <taxon>Leiuperinae</taxon>
        <taxon>Engystomops</taxon>
    </lineage>
</organism>
<dbReference type="InterPro" id="IPR047565">
    <property type="entry name" value="Alpha-macroglob_thiol-ester_cl"/>
</dbReference>
<dbReference type="PANTHER" id="PTHR11412:SF81">
    <property type="entry name" value="COMPLEMENT C3"/>
    <property type="match status" value="1"/>
</dbReference>
<protein>
    <recommendedName>
        <fullName evidence="1">Alpha-macroglobulin-like TED domain-containing protein</fullName>
    </recommendedName>
</protein>
<dbReference type="InterPro" id="IPR050473">
    <property type="entry name" value="A2M/Complement_sys"/>
</dbReference>
<feature type="non-terminal residue" evidence="2">
    <location>
        <position position="213"/>
    </location>
</feature>
<gene>
    <name evidence="2" type="ORF">GDO81_025599</name>
</gene>
<sequence length="213" mass="23275">MRQHIIYGGNLNHLFAVPSGDGEGNMMTMTPNVIATIYLDATNQWEQMGLIGREEAIKNIKQGYIQQLDYHKADNSYSSSPGRPASTWLSAYVAKVFVMAQTLVDIDSNMLCGAIKWLILQKQKPNGMFKEDAPVIHQEMVGGIKGSSEDVALTAFVLIAMLESEEICAPQVNNLKMSIEKASSFLLGQLPALDKPYTIAITSYALAMAGAID</sequence>
<dbReference type="EMBL" id="WNYA01037602">
    <property type="protein sequence ID" value="KAG8536832.1"/>
    <property type="molecule type" value="Genomic_DNA"/>
</dbReference>
<dbReference type="SUPFAM" id="SSF48239">
    <property type="entry name" value="Terpenoid cyclases/Protein prenyltransferases"/>
    <property type="match status" value="1"/>
</dbReference>
<reference evidence="2" key="1">
    <citation type="thesis" date="2020" institute="ProQuest LLC" country="789 East Eisenhower Parkway, Ann Arbor, MI, USA">
        <title>Comparative Genomics and Chromosome Evolution.</title>
        <authorList>
            <person name="Mudd A.B."/>
        </authorList>
    </citation>
    <scope>NUCLEOTIDE SEQUENCE</scope>
    <source>
        <strain evidence="2">237g6f4</strain>
        <tissue evidence="2">Blood</tissue>
    </source>
</reference>